<dbReference type="Proteomes" id="UP001519460">
    <property type="component" value="Unassembled WGS sequence"/>
</dbReference>
<evidence type="ECO:0000256" key="1">
    <source>
        <dbReference type="SAM" id="MobiDB-lite"/>
    </source>
</evidence>
<evidence type="ECO:0000256" key="2">
    <source>
        <dbReference type="SAM" id="SignalP"/>
    </source>
</evidence>
<feature type="region of interest" description="Disordered" evidence="1">
    <location>
        <begin position="27"/>
        <end position="46"/>
    </location>
</feature>
<protein>
    <recommendedName>
        <fullName evidence="5">Secreted protein</fullName>
    </recommendedName>
</protein>
<keyword evidence="4" id="KW-1185">Reference proteome</keyword>
<evidence type="ECO:0008006" key="5">
    <source>
        <dbReference type="Google" id="ProtNLM"/>
    </source>
</evidence>
<dbReference type="EMBL" id="JACVVK020000178">
    <property type="protein sequence ID" value="KAK7486486.1"/>
    <property type="molecule type" value="Genomic_DNA"/>
</dbReference>
<comment type="caution">
    <text evidence="3">The sequence shown here is derived from an EMBL/GenBank/DDBJ whole genome shotgun (WGS) entry which is preliminary data.</text>
</comment>
<name>A0ABD0KHT5_9CAEN</name>
<feature type="chain" id="PRO_5044846016" description="Secreted protein" evidence="2">
    <location>
        <begin position="20"/>
        <end position="96"/>
    </location>
</feature>
<feature type="signal peptide" evidence="2">
    <location>
        <begin position="1"/>
        <end position="19"/>
    </location>
</feature>
<gene>
    <name evidence="3" type="ORF">BaRGS_00022287</name>
</gene>
<reference evidence="3 4" key="1">
    <citation type="journal article" date="2023" name="Sci. Data">
        <title>Genome assembly of the Korean intertidal mud-creeper Batillaria attramentaria.</title>
        <authorList>
            <person name="Patra A.K."/>
            <person name="Ho P.T."/>
            <person name="Jun S."/>
            <person name="Lee S.J."/>
            <person name="Kim Y."/>
            <person name="Won Y.J."/>
        </authorList>
    </citation>
    <scope>NUCLEOTIDE SEQUENCE [LARGE SCALE GENOMIC DNA]</scope>
    <source>
        <strain evidence="3">Wonlab-2016</strain>
    </source>
</reference>
<sequence>MLIIIAPWHLWLLADRLSGIVEIGQSNPRGRGRGRQTRGEAPAENCCEGKSAGDVISLRSATAPPAVHRQFAALASFLHWVTRAAACLSLSVRLLV</sequence>
<organism evidence="3 4">
    <name type="scientific">Batillaria attramentaria</name>
    <dbReference type="NCBI Taxonomy" id="370345"/>
    <lineage>
        <taxon>Eukaryota</taxon>
        <taxon>Metazoa</taxon>
        <taxon>Spiralia</taxon>
        <taxon>Lophotrochozoa</taxon>
        <taxon>Mollusca</taxon>
        <taxon>Gastropoda</taxon>
        <taxon>Caenogastropoda</taxon>
        <taxon>Sorbeoconcha</taxon>
        <taxon>Cerithioidea</taxon>
        <taxon>Batillariidae</taxon>
        <taxon>Batillaria</taxon>
    </lineage>
</organism>
<proteinExistence type="predicted"/>
<dbReference type="AlphaFoldDB" id="A0ABD0KHT5"/>
<evidence type="ECO:0000313" key="4">
    <source>
        <dbReference type="Proteomes" id="UP001519460"/>
    </source>
</evidence>
<keyword evidence="2" id="KW-0732">Signal</keyword>
<evidence type="ECO:0000313" key="3">
    <source>
        <dbReference type="EMBL" id="KAK7486486.1"/>
    </source>
</evidence>
<accession>A0ABD0KHT5</accession>